<dbReference type="SUPFAM" id="SSF52540">
    <property type="entry name" value="P-loop containing nucleoside triphosphate hydrolases"/>
    <property type="match status" value="1"/>
</dbReference>
<dbReference type="Gene3D" id="3.40.50.300">
    <property type="entry name" value="P-loop containing nucleotide triphosphate hydrolases"/>
    <property type="match status" value="1"/>
</dbReference>
<dbReference type="InterPro" id="IPR049945">
    <property type="entry name" value="AAA_22"/>
</dbReference>
<reference evidence="2 3" key="1">
    <citation type="submission" date="2012-06" db="EMBL/GenBank/DDBJ databases">
        <title>Complete genome of Terriglobus roseus DSM 18391.</title>
        <authorList>
            <consortium name="US DOE Joint Genome Institute (JGI-PGF)"/>
            <person name="Lucas S."/>
            <person name="Copeland A."/>
            <person name="Lapidus A."/>
            <person name="Glavina del Rio T."/>
            <person name="Dalin E."/>
            <person name="Tice H."/>
            <person name="Bruce D."/>
            <person name="Goodwin L."/>
            <person name="Pitluck S."/>
            <person name="Peters L."/>
            <person name="Mikhailova N."/>
            <person name="Munk A.C.C."/>
            <person name="Kyrpides N."/>
            <person name="Mavromatis K."/>
            <person name="Ivanova N."/>
            <person name="Brettin T."/>
            <person name="Detter J.C."/>
            <person name="Han C."/>
            <person name="Larimer F."/>
            <person name="Land M."/>
            <person name="Hauser L."/>
            <person name="Markowitz V."/>
            <person name="Cheng J.-F."/>
            <person name="Hugenholtz P."/>
            <person name="Woyke T."/>
            <person name="Wu D."/>
            <person name="Brambilla E."/>
            <person name="Klenk H.-P."/>
            <person name="Eisen J.A."/>
        </authorList>
    </citation>
    <scope>NUCLEOTIDE SEQUENCE [LARGE SCALE GENOMIC DNA]</scope>
    <source>
        <strain evidence="3">DSM 18391 / NRRL B-41598 / KBS 63</strain>
    </source>
</reference>
<dbReference type="PANTHER" id="PTHR35894">
    <property type="entry name" value="GENERAL SECRETION PATHWAY PROTEIN A-RELATED"/>
    <property type="match status" value="1"/>
</dbReference>
<feature type="domain" description="AAA+ ATPase" evidence="1">
    <location>
        <begin position="42"/>
        <end position="184"/>
    </location>
</feature>
<dbReference type="SMART" id="SM00382">
    <property type="entry name" value="AAA"/>
    <property type="match status" value="1"/>
</dbReference>
<evidence type="ECO:0000313" key="3">
    <source>
        <dbReference type="Proteomes" id="UP000006056"/>
    </source>
</evidence>
<dbReference type="KEGG" id="trs:Terro_2824"/>
<name>I3ZIJ2_TERRK</name>
<protein>
    <submittedName>
        <fullName evidence="2">Type II secretory pathway, component ExeA (Predicted ATPase)</fullName>
    </submittedName>
</protein>
<dbReference type="STRING" id="926566.Terro_2824"/>
<keyword evidence="3" id="KW-1185">Reference proteome</keyword>
<dbReference type="Proteomes" id="UP000006056">
    <property type="component" value="Chromosome"/>
</dbReference>
<evidence type="ECO:0000313" key="2">
    <source>
        <dbReference type="EMBL" id="AFL89060.1"/>
    </source>
</evidence>
<dbReference type="RefSeq" id="WP_014786324.1">
    <property type="nucleotide sequence ID" value="NC_018014.1"/>
</dbReference>
<accession>I3ZIJ2</accession>
<dbReference type="HOGENOM" id="CLU_024125_3_0_0"/>
<dbReference type="Pfam" id="PF13401">
    <property type="entry name" value="AAA_22"/>
    <property type="match status" value="1"/>
</dbReference>
<gene>
    <name evidence="2" type="ordered locus">Terro_2824</name>
</gene>
<organism evidence="2 3">
    <name type="scientific">Terriglobus roseus (strain DSM 18391 / NRRL B-41598 / KBS 63)</name>
    <dbReference type="NCBI Taxonomy" id="926566"/>
    <lineage>
        <taxon>Bacteria</taxon>
        <taxon>Pseudomonadati</taxon>
        <taxon>Acidobacteriota</taxon>
        <taxon>Terriglobia</taxon>
        <taxon>Terriglobales</taxon>
        <taxon>Acidobacteriaceae</taxon>
        <taxon>Terriglobus</taxon>
    </lineage>
</organism>
<dbReference type="EMBL" id="CP003379">
    <property type="protein sequence ID" value="AFL89060.1"/>
    <property type="molecule type" value="Genomic_DNA"/>
</dbReference>
<dbReference type="OrthoDB" id="9815896at2"/>
<dbReference type="InterPro" id="IPR052026">
    <property type="entry name" value="ExeA_AAA_ATPase_DNA-bind"/>
</dbReference>
<dbReference type="AlphaFoldDB" id="I3ZIJ2"/>
<dbReference type="GO" id="GO:0016887">
    <property type="term" value="F:ATP hydrolysis activity"/>
    <property type="evidence" value="ECO:0007669"/>
    <property type="project" value="InterPro"/>
</dbReference>
<proteinExistence type="predicted"/>
<dbReference type="InterPro" id="IPR027417">
    <property type="entry name" value="P-loop_NTPase"/>
</dbReference>
<dbReference type="InterPro" id="IPR003593">
    <property type="entry name" value="AAA+_ATPase"/>
</dbReference>
<dbReference type="CDD" id="cd00009">
    <property type="entry name" value="AAA"/>
    <property type="match status" value="1"/>
</dbReference>
<evidence type="ECO:0000259" key="1">
    <source>
        <dbReference type="SMART" id="SM00382"/>
    </source>
</evidence>
<sequence>MYRDFFQLEKFPFNNNPDPSFLCMLPHAREALACLEYGVAARKGFLVLLGEVGTGKTTLLRSALNTLRGTAVHTSFIFNPRLETLEFLQFMLSDFGLTPVNDTKAGMLLQLNRWLVERFAAGDTCVLIVDEAQSLSSELLEEIRLLTNLETDTQKLLQIVLSGQPELETKLREPGLRQLRQRISLWCRTQALSQEQTGEYIEQRLSIAGAKETIFLPDTIKTIYEFSRGIPRLVNLLCEHSLILAYVEKLKQVPASLVFAVAVDLDLDNGLGAAAGITAGSRRSEVPVVASSPEGKGRE</sequence>
<dbReference type="PANTHER" id="PTHR35894:SF1">
    <property type="entry name" value="PHOSPHORIBULOKINASE _ URIDINE KINASE FAMILY"/>
    <property type="match status" value="1"/>
</dbReference>
<dbReference type="eggNOG" id="COG3267">
    <property type="taxonomic scope" value="Bacteria"/>
</dbReference>